<gene>
    <name evidence="1" type="ORF">J0X12_07635</name>
</gene>
<accession>A0ABS3F4N3</accession>
<comment type="caution">
    <text evidence="1">The sequence shown here is derived from an EMBL/GenBank/DDBJ whole genome shotgun (WGS) entry which is preliminary data.</text>
</comment>
<proteinExistence type="predicted"/>
<name>A0ABS3F4N3_9PROT</name>
<protein>
    <recommendedName>
        <fullName evidence="3">DUF835 domain-containing protein</fullName>
    </recommendedName>
</protein>
<evidence type="ECO:0000313" key="2">
    <source>
        <dbReference type="Proteomes" id="UP000664761"/>
    </source>
</evidence>
<evidence type="ECO:0000313" key="1">
    <source>
        <dbReference type="EMBL" id="MBO0333479.1"/>
    </source>
</evidence>
<dbReference type="RefSeq" id="WP_207043830.1">
    <property type="nucleotide sequence ID" value="NZ_JAFLNC010000002.1"/>
</dbReference>
<keyword evidence="2" id="KW-1185">Reference proteome</keyword>
<dbReference type="Proteomes" id="UP000664761">
    <property type="component" value="Unassembled WGS sequence"/>
</dbReference>
<organism evidence="1 2">
    <name type="scientific">Sneathiella sedimenti</name>
    <dbReference type="NCBI Taxonomy" id="2816034"/>
    <lineage>
        <taxon>Bacteria</taxon>
        <taxon>Pseudomonadati</taxon>
        <taxon>Pseudomonadota</taxon>
        <taxon>Alphaproteobacteria</taxon>
        <taxon>Sneathiellales</taxon>
        <taxon>Sneathiellaceae</taxon>
        <taxon>Sneathiella</taxon>
    </lineage>
</organism>
<sequence>MKWRKVASGSFTNIRYETKEYGGEFLHIVTQDGPLNRESRRPVFEETLALTKSGNYFCILDNRRGKESILSLADMSNYGDMLVSNGINRFFYAVVTFDPAYEKTIKLIKAISMVKALEIEAMSTPDFVTAEKFIQSHILDQVKQS</sequence>
<dbReference type="EMBL" id="JAFLNC010000002">
    <property type="protein sequence ID" value="MBO0333479.1"/>
    <property type="molecule type" value="Genomic_DNA"/>
</dbReference>
<reference evidence="1 2" key="1">
    <citation type="submission" date="2021-03" db="EMBL/GenBank/DDBJ databases">
        <title>Sneathiella sp. CAU 1612 isolated from Kang Won-do.</title>
        <authorList>
            <person name="Kim W."/>
        </authorList>
    </citation>
    <scope>NUCLEOTIDE SEQUENCE [LARGE SCALE GENOMIC DNA]</scope>
    <source>
        <strain evidence="1 2">CAU 1612</strain>
    </source>
</reference>
<evidence type="ECO:0008006" key="3">
    <source>
        <dbReference type="Google" id="ProtNLM"/>
    </source>
</evidence>